<dbReference type="KEGG" id="vai:BU251_04505"/>
<keyword evidence="8" id="KW-1185">Reference proteome</keyword>
<dbReference type="PROSITE" id="PS51379">
    <property type="entry name" value="4FE4S_FER_2"/>
    <property type="match status" value="2"/>
</dbReference>
<dbReference type="GO" id="GO:0046872">
    <property type="term" value="F:metal ion binding"/>
    <property type="evidence" value="ECO:0007669"/>
    <property type="project" value="UniProtKB-KW"/>
</dbReference>
<reference evidence="7 8" key="1">
    <citation type="submission" date="2017-01" db="EMBL/GenBank/DDBJ databases">
        <title>First insights into the biology of 'candidatus Vampirococcus archaeovorus'.</title>
        <authorList>
            <person name="Kizina J."/>
            <person name="Jordan S."/>
            <person name="Stueber K."/>
            <person name="Reinhardt R."/>
            <person name="Harder J."/>
        </authorList>
    </citation>
    <scope>NUCLEOTIDE SEQUENCE [LARGE SCALE GENOMIC DNA]</scope>
    <source>
        <strain evidence="7 8">LiM</strain>
    </source>
</reference>
<dbReference type="InterPro" id="IPR017900">
    <property type="entry name" value="4Fe4S_Fe_S_CS"/>
</dbReference>
<dbReference type="Gene3D" id="3.30.70.3270">
    <property type="match status" value="1"/>
</dbReference>
<dbReference type="GO" id="GO:0051539">
    <property type="term" value="F:4 iron, 4 sulfur cluster binding"/>
    <property type="evidence" value="ECO:0007669"/>
    <property type="project" value="UniProtKB-KW"/>
</dbReference>
<dbReference type="AlphaFoldDB" id="A0A410P4P7"/>
<evidence type="ECO:0000256" key="3">
    <source>
        <dbReference type="ARBA" id="ARBA00022737"/>
    </source>
</evidence>
<dbReference type="SUPFAM" id="SSF54862">
    <property type="entry name" value="4Fe-4S ferredoxins"/>
    <property type="match status" value="1"/>
</dbReference>
<dbReference type="OrthoDB" id="9803192at2"/>
<accession>A0A410P4P7</accession>
<dbReference type="PROSITE" id="PS00198">
    <property type="entry name" value="4FE4S_FER_1"/>
    <property type="match status" value="1"/>
</dbReference>
<dbReference type="GO" id="GO:0016020">
    <property type="term" value="C:membrane"/>
    <property type="evidence" value="ECO:0007669"/>
    <property type="project" value="InterPro"/>
</dbReference>
<evidence type="ECO:0000313" key="7">
    <source>
        <dbReference type="EMBL" id="QAT17048.1"/>
    </source>
</evidence>
<dbReference type="Pfam" id="PF12838">
    <property type="entry name" value="Fer4_7"/>
    <property type="match status" value="1"/>
</dbReference>
<feature type="domain" description="4Fe-4S ferredoxin-type" evidence="6">
    <location>
        <begin position="36"/>
        <end position="65"/>
    </location>
</feature>
<organism evidence="7 8">
    <name type="scientific">Velamenicoccus archaeovorus</name>
    <dbReference type="NCBI Taxonomy" id="1930593"/>
    <lineage>
        <taxon>Bacteria</taxon>
        <taxon>Pseudomonadati</taxon>
        <taxon>Candidatus Omnitrophota</taxon>
        <taxon>Candidatus Velamenicoccus</taxon>
    </lineage>
</organism>
<name>A0A410P4P7_VELA1</name>
<keyword evidence="1" id="KW-0004">4Fe-4S</keyword>
<keyword evidence="2" id="KW-0479">Metal-binding</keyword>
<protein>
    <submittedName>
        <fullName evidence="7">Energy-conserving hydrogenase (Ferredoxin), subunit F</fullName>
    </submittedName>
</protein>
<evidence type="ECO:0000256" key="5">
    <source>
        <dbReference type="ARBA" id="ARBA00023014"/>
    </source>
</evidence>
<keyword evidence="4" id="KW-0408">Iron</keyword>
<proteinExistence type="predicted"/>
<gene>
    <name evidence="7" type="ORF">BU251_04505</name>
</gene>
<dbReference type="Proteomes" id="UP000287243">
    <property type="component" value="Chromosome"/>
</dbReference>
<evidence type="ECO:0000256" key="4">
    <source>
        <dbReference type="ARBA" id="ARBA00023004"/>
    </source>
</evidence>
<keyword evidence="3" id="KW-0677">Repeat</keyword>
<dbReference type="InterPro" id="IPR017896">
    <property type="entry name" value="4Fe4S_Fe-S-bd"/>
</dbReference>
<evidence type="ECO:0000313" key="8">
    <source>
        <dbReference type="Proteomes" id="UP000287243"/>
    </source>
</evidence>
<evidence type="ECO:0000256" key="2">
    <source>
        <dbReference type="ARBA" id="ARBA00022723"/>
    </source>
</evidence>
<dbReference type="PANTHER" id="PTHR10849">
    <property type="entry name" value="NADH DEHYDROGENASE UBIQUINONE IRON-SULFUR PROTEIN 8, MITOCHONDRIAL"/>
    <property type="match status" value="1"/>
</dbReference>
<keyword evidence="5" id="KW-0411">Iron-sulfur</keyword>
<sequence>MKPGRMLKLVLQSMFKKPATLNYPADRSGMPKGFRGKITFDPSKCIGCKMCMRDCPANAITISKIDEKRYEAVFDLGRCIYCGQCVDSCLKKALTASAEFELAQLDKKKLKVIFHAESQDPTPKET</sequence>
<dbReference type="EMBL" id="CP019384">
    <property type="protein sequence ID" value="QAT17048.1"/>
    <property type="molecule type" value="Genomic_DNA"/>
</dbReference>
<feature type="domain" description="4Fe-4S ferredoxin-type" evidence="6">
    <location>
        <begin position="70"/>
        <end position="99"/>
    </location>
</feature>
<evidence type="ECO:0000256" key="1">
    <source>
        <dbReference type="ARBA" id="ARBA00022485"/>
    </source>
</evidence>
<evidence type="ECO:0000259" key="6">
    <source>
        <dbReference type="PROSITE" id="PS51379"/>
    </source>
</evidence>
<dbReference type="GO" id="GO:0016651">
    <property type="term" value="F:oxidoreductase activity, acting on NAD(P)H"/>
    <property type="evidence" value="ECO:0007669"/>
    <property type="project" value="InterPro"/>
</dbReference>
<dbReference type="RefSeq" id="WP_128699689.1">
    <property type="nucleotide sequence ID" value="NZ_CP019384.1"/>
</dbReference>
<dbReference type="InterPro" id="IPR010226">
    <property type="entry name" value="NADH_quinone_OxRdtase_chainI"/>
</dbReference>